<protein>
    <recommendedName>
        <fullName evidence="9">Sm domain-containing protein</fullName>
    </recommendedName>
</protein>
<proteinExistence type="inferred from homology"/>
<keyword evidence="3" id="KW-0507">mRNA processing</keyword>
<evidence type="ECO:0000256" key="6">
    <source>
        <dbReference type="ARBA" id="ARBA00023187"/>
    </source>
</evidence>
<evidence type="ECO:0000313" key="10">
    <source>
        <dbReference type="EMBL" id="KAB0354858.1"/>
    </source>
</evidence>
<dbReference type="EMBL" id="VCEB01000022">
    <property type="protein sequence ID" value="KAB0354858.1"/>
    <property type="molecule type" value="Genomic_DNA"/>
</dbReference>
<evidence type="ECO:0000256" key="1">
    <source>
        <dbReference type="ARBA" id="ARBA00004123"/>
    </source>
</evidence>
<evidence type="ECO:0000256" key="2">
    <source>
        <dbReference type="ARBA" id="ARBA00006850"/>
    </source>
</evidence>
<evidence type="ECO:0000256" key="4">
    <source>
        <dbReference type="ARBA" id="ARBA00022728"/>
    </source>
</evidence>
<comment type="caution">
    <text evidence="10">The sequence shown here is derived from an EMBL/GenBank/DDBJ whole genome shotgun (WGS) entry which is preliminary data.</text>
</comment>
<gene>
    <name evidence="10" type="ORF">FD755_022317</name>
</gene>
<evidence type="ECO:0000256" key="3">
    <source>
        <dbReference type="ARBA" id="ARBA00022664"/>
    </source>
</evidence>
<dbReference type="InterPro" id="IPR033871">
    <property type="entry name" value="LSm5"/>
</dbReference>
<evidence type="ECO:0000259" key="9">
    <source>
        <dbReference type="Pfam" id="PF01423"/>
    </source>
</evidence>
<dbReference type="GO" id="GO:0000398">
    <property type="term" value="P:mRNA splicing, via spliceosome"/>
    <property type="evidence" value="ECO:0007669"/>
    <property type="project" value="TreeGrafter"/>
</dbReference>
<keyword evidence="6" id="KW-0508">mRNA splicing</keyword>
<dbReference type="AlphaFoldDB" id="A0A5N3VZV3"/>
<keyword evidence="4" id="KW-0747">Spliceosome</keyword>
<reference evidence="10 11" key="1">
    <citation type="submission" date="2019-06" db="EMBL/GenBank/DDBJ databases">
        <title>Discovery of a novel chromosome fission-fusion reversal in muntjac.</title>
        <authorList>
            <person name="Mudd A.B."/>
            <person name="Bredeson J.V."/>
            <person name="Baum R."/>
            <person name="Hockemeyer D."/>
            <person name="Rokhsar D.S."/>
        </authorList>
    </citation>
    <scope>NUCLEOTIDE SEQUENCE [LARGE SCALE GENOMIC DNA]</scope>
    <source>
        <strain evidence="10">UCam_UCB_Mr</strain>
        <tissue evidence="10">Fibroblast cell line</tissue>
    </source>
</reference>
<dbReference type="PANTHER" id="PTHR20971:SF0">
    <property type="entry name" value="U6 SNRNA-ASSOCIATED SM-LIKE PROTEIN LSM5"/>
    <property type="match status" value="1"/>
</dbReference>
<accession>A0A5N3VZV3</accession>
<sequence>MRSNECDSTSHICNCPLLDKCVGSRIHILMKTDREIVGTLLELDDFVSLKEEELLN</sequence>
<keyword evidence="8" id="KW-0687">Ribonucleoprotein</keyword>
<keyword evidence="5" id="KW-0694">RNA-binding</keyword>
<dbReference type="InterPro" id="IPR001163">
    <property type="entry name" value="Sm_dom_euk/arc"/>
</dbReference>
<organism evidence="10 11">
    <name type="scientific">Muntiacus reevesi</name>
    <name type="common">Reeves' muntjac</name>
    <name type="synonym">Cervus reevesi</name>
    <dbReference type="NCBI Taxonomy" id="9886"/>
    <lineage>
        <taxon>Eukaryota</taxon>
        <taxon>Metazoa</taxon>
        <taxon>Chordata</taxon>
        <taxon>Craniata</taxon>
        <taxon>Vertebrata</taxon>
        <taxon>Euteleostomi</taxon>
        <taxon>Mammalia</taxon>
        <taxon>Eutheria</taxon>
        <taxon>Laurasiatheria</taxon>
        <taxon>Artiodactyla</taxon>
        <taxon>Ruminantia</taxon>
        <taxon>Pecora</taxon>
        <taxon>Cervidae</taxon>
        <taxon>Muntiacinae</taxon>
        <taxon>Muntiacus</taxon>
    </lineage>
</organism>
<dbReference type="Gene3D" id="2.30.30.100">
    <property type="match status" value="1"/>
</dbReference>
<dbReference type="GO" id="GO:1990726">
    <property type="term" value="C:Lsm1-7-Pat1 complex"/>
    <property type="evidence" value="ECO:0007669"/>
    <property type="project" value="TreeGrafter"/>
</dbReference>
<feature type="domain" description="Sm" evidence="9">
    <location>
        <begin position="17"/>
        <end position="49"/>
    </location>
</feature>
<evidence type="ECO:0000256" key="7">
    <source>
        <dbReference type="ARBA" id="ARBA00023242"/>
    </source>
</evidence>
<evidence type="ECO:0000256" key="5">
    <source>
        <dbReference type="ARBA" id="ARBA00022884"/>
    </source>
</evidence>
<dbReference type="GO" id="GO:0005681">
    <property type="term" value="C:spliceosomal complex"/>
    <property type="evidence" value="ECO:0007669"/>
    <property type="project" value="UniProtKB-KW"/>
</dbReference>
<dbReference type="Proteomes" id="UP000326062">
    <property type="component" value="Chromosome 22"/>
</dbReference>
<dbReference type="GO" id="GO:0003723">
    <property type="term" value="F:RNA binding"/>
    <property type="evidence" value="ECO:0007669"/>
    <property type="project" value="UniProtKB-KW"/>
</dbReference>
<evidence type="ECO:0000256" key="8">
    <source>
        <dbReference type="ARBA" id="ARBA00023274"/>
    </source>
</evidence>
<keyword evidence="7" id="KW-0539">Nucleus</keyword>
<comment type="similarity">
    <text evidence="2">Belongs to the snRNP Sm proteins family.</text>
</comment>
<dbReference type="InterPro" id="IPR010920">
    <property type="entry name" value="LSM_dom_sf"/>
</dbReference>
<dbReference type="GO" id="GO:0046540">
    <property type="term" value="C:U4/U6 x U5 tri-snRNP complex"/>
    <property type="evidence" value="ECO:0007669"/>
    <property type="project" value="TreeGrafter"/>
</dbReference>
<evidence type="ECO:0000313" key="11">
    <source>
        <dbReference type="Proteomes" id="UP000326062"/>
    </source>
</evidence>
<name>A0A5N3VZV3_MUNRE</name>
<dbReference type="GO" id="GO:0005688">
    <property type="term" value="C:U6 snRNP"/>
    <property type="evidence" value="ECO:0007669"/>
    <property type="project" value="TreeGrafter"/>
</dbReference>
<dbReference type="SUPFAM" id="SSF50182">
    <property type="entry name" value="Sm-like ribonucleoproteins"/>
    <property type="match status" value="1"/>
</dbReference>
<dbReference type="PANTHER" id="PTHR20971">
    <property type="entry name" value="U6 SNRNA-ASSOCIATED PROTEIN"/>
    <property type="match status" value="1"/>
</dbReference>
<dbReference type="Pfam" id="PF01423">
    <property type="entry name" value="LSM"/>
    <property type="match status" value="1"/>
</dbReference>
<comment type="subcellular location">
    <subcellularLocation>
        <location evidence="1">Nucleus</location>
    </subcellularLocation>
</comment>
<keyword evidence="11" id="KW-1185">Reference proteome</keyword>